<dbReference type="RefSeq" id="XP_031555156.1">
    <property type="nucleotide sequence ID" value="XM_031699296.1"/>
</dbReference>
<gene>
    <name evidence="2" type="primary">LOC116292058</name>
</gene>
<dbReference type="Proteomes" id="UP000515163">
    <property type="component" value="Unplaced"/>
</dbReference>
<dbReference type="AlphaFoldDB" id="A0A6P8HH32"/>
<accession>A0A6P8HH32</accession>
<dbReference type="InParanoid" id="A0A6P8HH32"/>
<evidence type="ECO:0000313" key="2">
    <source>
        <dbReference type="RefSeq" id="XP_031555156.1"/>
    </source>
</evidence>
<keyword evidence="1" id="KW-1185">Reference proteome</keyword>
<evidence type="ECO:0000313" key="1">
    <source>
        <dbReference type="Proteomes" id="UP000515163"/>
    </source>
</evidence>
<organism evidence="1 2">
    <name type="scientific">Actinia tenebrosa</name>
    <name type="common">Australian red waratah sea anemone</name>
    <dbReference type="NCBI Taxonomy" id="6105"/>
    <lineage>
        <taxon>Eukaryota</taxon>
        <taxon>Metazoa</taxon>
        <taxon>Cnidaria</taxon>
        <taxon>Anthozoa</taxon>
        <taxon>Hexacorallia</taxon>
        <taxon>Actiniaria</taxon>
        <taxon>Actiniidae</taxon>
        <taxon>Actinia</taxon>
    </lineage>
</organism>
<protein>
    <submittedName>
        <fullName evidence="2">Uncharacterized protein LOC116292058</fullName>
    </submittedName>
</protein>
<reference evidence="2" key="1">
    <citation type="submission" date="2025-08" db="UniProtKB">
        <authorList>
            <consortium name="RefSeq"/>
        </authorList>
    </citation>
    <scope>IDENTIFICATION</scope>
    <source>
        <tissue evidence="2">Tentacle</tissue>
    </source>
</reference>
<dbReference type="GeneID" id="116292058"/>
<name>A0A6P8HH32_ACTTE</name>
<dbReference type="OrthoDB" id="10270317at2759"/>
<sequence length="293" mass="34907">MKLRSGRILNPVLFKRRTGQKAIANLVKQMENIKLEKHQDEAGRIRELQTFFRFLFYRCCEDIANKERIDEIERTKGRKVTLDELIHWEADESSWQKTFQKVWFRMQRELPLLTLLQAFDSFMKYEHGSENLEYLKPFLRNYLHELYDNNDSGKMIKLMQEINHVKSHAFSVSDKKIYLQELASDLASQTINPLFDNHPIIISWDVFFQYSKSRCCYIPEIDGGRTVRKLFLRVCNFSMFSSPSYQYRILKTGETFTSPEKDIRKALFLHKKCTDKNAQPIAWHSENLRTLNN</sequence>
<dbReference type="KEGG" id="aten:116292058"/>
<proteinExistence type="predicted"/>